<dbReference type="InterPro" id="IPR043128">
    <property type="entry name" value="Rev_trsase/Diguanyl_cyclase"/>
</dbReference>
<feature type="transmembrane region" description="Helical" evidence="2">
    <location>
        <begin position="178"/>
        <end position="196"/>
    </location>
</feature>
<evidence type="ECO:0000256" key="1">
    <source>
        <dbReference type="SAM" id="Coils"/>
    </source>
</evidence>
<dbReference type="PANTHER" id="PTHR46663:SF4">
    <property type="entry name" value="DIGUANYLATE CYCLASE DGCT-RELATED"/>
    <property type="match status" value="1"/>
</dbReference>
<dbReference type="CDD" id="cd01949">
    <property type="entry name" value="GGDEF"/>
    <property type="match status" value="1"/>
</dbReference>
<proteinExistence type="predicted"/>
<dbReference type="Pfam" id="PF00990">
    <property type="entry name" value="GGDEF"/>
    <property type="match status" value="1"/>
</dbReference>
<feature type="transmembrane region" description="Helical" evidence="2">
    <location>
        <begin position="153"/>
        <end position="172"/>
    </location>
</feature>
<dbReference type="PANTHER" id="PTHR46663">
    <property type="entry name" value="DIGUANYLATE CYCLASE DGCT-RELATED"/>
    <property type="match status" value="1"/>
</dbReference>
<comment type="caution">
    <text evidence="4">The sequence shown here is derived from an EMBL/GenBank/DDBJ whole genome shotgun (WGS) entry which is preliminary data.</text>
</comment>
<name>A0A3D9HRS6_9PROT</name>
<dbReference type="InterPro" id="IPR000160">
    <property type="entry name" value="GGDEF_dom"/>
</dbReference>
<protein>
    <submittedName>
        <fullName evidence="4">Diguanylate cyclase (GGDEF)-like protein</fullName>
    </submittedName>
</protein>
<dbReference type="AlphaFoldDB" id="A0A3D9HRS6"/>
<feature type="domain" description="GGDEF" evidence="3">
    <location>
        <begin position="282"/>
        <end position="415"/>
    </location>
</feature>
<dbReference type="OrthoDB" id="9812260at2"/>
<feature type="transmembrane region" description="Helical" evidence="2">
    <location>
        <begin position="63"/>
        <end position="82"/>
    </location>
</feature>
<dbReference type="InterPro" id="IPR029787">
    <property type="entry name" value="Nucleotide_cyclase"/>
</dbReference>
<sequence>MQPENAAEPVRKTDRTPFIDKMAGARFAERLQILFSAQVTSTISTLVVMAVIVFLQYDNTEEGFIWPWLFYMVIISLLRVVLVSLFDKQQADLSYLRKWHHLYVLGTFLQGAGWGAAAFGFLPLDLPSHQLITIFLLGGVCAAAMTSMAADPASYFSFICPILLPLSFRFAILGDVEQITLAMIVACYFLFLLIAFRRSHAQLMASLQLRHENADLLQEVMAEKEEIKALNQELQHEIQIRRAAERRAQSLAMTDQLTGLANRQHFEIRLNEAIELSKRTGQAFGLLVIDLDRFGQVNDLFDHTTGDKVLREIASRMREKCRTIDTVARTGGDEFAVIVTTLDRQGLEHTPADRILDALQKPITIDEHQITISLSIGAAFYPAQKNNSTALMVAAETALADAKSRGGGTCAAFEEKNTRQE</sequence>
<evidence type="ECO:0000313" key="5">
    <source>
        <dbReference type="Proteomes" id="UP000256845"/>
    </source>
</evidence>
<feature type="transmembrane region" description="Helical" evidence="2">
    <location>
        <begin position="102"/>
        <end position="122"/>
    </location>
</feature>
<dbReference type="Gene3D" id="3.30.70.270">
    <property type="match status" value="1"/>
</dbReference>
<keyword evidence="5" id="KW-1185">Reference proteome</keyword>
<dbReference type="SUPFAM" id="SSF55073">
    <property type="entry name" value="Nucleotide cyclase"/>
    <property type="match status" value="1"/>
</dbReference>
<dbReference type="RefSeq" id="WP_115935764.1">
    <property type="nucleotide sequence ID" value="NZ_QRDW01000002.1"/>
</dbReference>
<dbReference type="Proteomes" id="UP000256845">
    <property type="component" value="Unassembled WGS sequence"/>
</dbReference>
<keyword evidence="2" id="KW-1133">Transmembrane helix</keyword>
<evidence type="ECO:0000256" key="2">
    <source>
        <dbReference type="SAM" id="Phobius"/>
    </source>
</evidence>
<dbReference type="EMBL" id="QRDW01000002">
    <property type="protein sequence ID" value="RED52214.1"/>
    <property type="molecule type" value="Genomic_DNA"/>
</dbReference>
<organism evidence="4 5">
    <name type="scientific">Aestuariispira insulae</name>
    <dbReference type="NCBI Taxonomy" id="1461337"/>
    <lineage>
        <taxon>Bacteria</taxon>
        <taxon>Pseudomonadati</taxon>
        <taxon>Pseudomonadota</taxon>
        <taxon>Alphaproteobacteria</taxon>
        <taxon>Rhodospirillales</taxon>
        <taxon>Kiloniellaceae</taxon>
        <taxon>Aestuariispira</taxon>
    </lineage>
</organism>
<accession>A0A3D9HRS6</accession>
<dbReference type="InterPro" id="IPR052163">
    <property type="entry name" value="DGC-Regulatory_Protein"/>
</dbReference>
<dbReference type="PROSITE" id="PS50887">
    <property type="entry name" value="GGDEF"/>
    <property type="match status" value="1"/>
</dbReference>
<evidence type="ECO:0000313" key="4">
    <source>
        <dbReference type="EMBL" id="RED52214.1"/>
    </source>
</evidence>
<keyword evidence="2" id="KW-0472">Membrane</keyword>
<dbReference type="NCBIfam" id="TIGR00254">
    <property type="entry name" value="GGDEF"/>
    <property type="match status" value="1"/>
</dbReference>
<keyword evidence="2" id="KW-0812">Transmembrane</keyword>
<evidence type="ECO:0000259" key="3">
    <source>
        <dbReference type="PROSITE" id="PS50887"/>
    </source>
</evidence>
<feature type="coiled-coil region" evidence="1">
    <location>
        <begin position="213"/>
        <end position="247"/>
    </location>
</feature>
<dbReference type="SMART" id="SM00267">
    <property type="entry name" value="GGDEF"/>
    <property type="match status" value="1"/>
</dbReference>
<gene>
    <name evidence="4" type="ORF">DFP90_102232</name>
</gene>
<feature type="transmembrane region" description="Helical" evidence="2">
    <location>
        <begin position="31"/>
        <end position="57"/>
    </location>
</feature>
<keyword evidence="1" id="KW-0175">Coiled coil</keyword>
<reference evidence="4 5" key="1">
    <citation type="submission" date="2018-07" db="EMBL/GenBank/DDBJ databases">
        <title>Genomic Encyclopedia of Type Strains, Phase III (KMG-III): the genomes of soil and plant-associated and newly described type strains.</title>
        <authorList>
            <person name="Whitman W."/>
        </authorList>
    </citation>
    <scope>NUCLEOTIDE SEQUENCE [LARGE SCALE GENOMIC DNA]</scope>
    <source>
        <strain evidence="4 5">CECT 8488</strain>
    </source>
</reference>
<feature type="transmembrane region" description="Helical" evidence="2">
    <location>
        <begin position="128"/>
        <end position="146"/>
    </location>
</feature>